<dbReference type="CDD" id="cd17919">
    <property type="entry name" value="DEXHc_Snf"/>
    <property type="match status" value="1"/>
</dbReference>
<dbReference type="InterPro" id="IPR014001">
    <property type="entry name" value="Helicase_ATP-bd"/>
</dbReference>
<dbReference type="SUPFAM" id="SSF52540">
    <property type="entry name" value="P-loop containing nucleoside triphosphate hydrolases"/>
    <property type="match status" value="2"/>
</dbReference>
<evidence type="ECO:0000259" key="4">
    <source>
        <dbReference type="PROSITE" id="PS51194"/>
    </source>
</evidence>
<keyword evidence="1" id="KW-0378">Hydrolase</keyword>
<dbReference type="InterPro" id="IPR001650">
    <property type="entry name" value="Helicase_C-like"/>
</dbReference>
<dbReference type="EMBL" id="HBIO01022246">
    <property type="protein sequence ID" value="CAE0472267.1"/>
    <property type="molecule type" value="Transcribed_RNA"/>
</dbReference>
<dbReference type="Gene3D" id="3.40.50.10810">
    <property type="entry name" value="Tandem AAA-ATPase domain"/>
    <property type="match status" value="1"/>
</dbReference>
<feature type="compositionally biased region" description="Basic and acidic residues" evidence="2">
    <location>
        <begin position="35"/>
        <end position="47"/>
    </location>
</feature>
<dbReference type="Pfam" id="PF00271">
    <property type="entry name" value="Helicase_C"/>
    <property type="match status" value="1"/>
</dbReference>
<dbReference type="InterPro" id="IPR000330">
    <property type="entry name" value="SNF2_N"/>
</dbReference>
<reference evidence="5" key="1">
    <citation type="submission" date="2021-01" db="EMBL/GenBank/DDBJ databases">
        <authorList>
            <person name="Corre E."/>
            <person name="Pelletier E."/>
            <person name="Niang G."/>
            <person name="Scheremetjew M."/>
            <person name="Finn R."/>
            <person name="Kale V."/>
            <person name="Holt S."/>
            <person name="Cochrane G."/>
            <person name="Meng A."/>
            <person name="Brown T."/>
            <person name="Cohen L."/>
        </authorList>
    </citation>
    <scope>NUCLEOTIDE SEQUENCE</scope>
    <source>
        <strain evidence="5">MM31A-1</strain>
    </source>
</reference>
<sequence>MTRSNPFESFAAGSSSSGSSWMTTKKRGRDDDEISRDAQLTKEARKDKSSRRRSSGTKVAATATSLKAKGRGGRNSKKSKPTSRSSSGSRNKPKDYDSDDEDDSFIASDEEEVEESDEEEEADFDEESDEEENELILHDSDGGDDNDSDDGNDDDSILESSPEKPKRTRLNQNQLQLKGAGSLSSTRKNSESTANSRGNRGRLTVRTKKNPRKTKSIVTLDDSSSDDSIGTNNKIAAKKSTKPSRNVTHVFSSDSEDLETGPFQAMAKKKKNTNEVQRTTSKFFAKKTESSPAIQRSRKKTASKNSFLSDSDDDYEEKMKSQKSATVAPAPKSKSMSLGAAALAEINLTDTDDDNDEDNALNEALALSTAMEASRKSFDKSKSKTIYKDDIEQEEDEDEDEDEDNADEIEAYEDENEQEASNVLESANNLSAHILSAMTKWFQGDSNSNNEVVPKGMILDGALSLSSLQKKKEMNKVDGEEKKDDENDGFASGVIGENDANWISQETMQQICPQIILKDYQLIGVNWMALLNRLTFGLDAKDRTSNETKKKKKGGTGRNVNGVLADEMGLGKTVQTIAFLAWLKYRTSGTATGESDAIELDDKSEEDVDQPQCPLRDNHKPHIIIVPASVLDNWMNEFEKFCPTMNVIKYHGSMKQRQELKSDLRKYLPKGNASLEMNRYAKPLDVVVTTFSYFSNEKGDDRSFLRKFDWNYMVVDEAHCLKNPRGMRYKNMDCFKTERRLLLTGTPVQNSPKELMSLLCFLMPLFTRNVSSFDEDASNDGGERMLEHFVRLEEVNGKKKSMGTISHEEAYQKLKLLFAPFVLRRSKDDLGNVLPPKKHVVQMLPFDDSVRRIYNSIIENHMKSKQASQAARSHLFTQLRKAANHTLLLRNRHQSPEAIEHLSKSLFVAGYFGYDATCTQTLVKKELELFSDYDIHCAALSLIEDNRNLRPELGKYLLQESDLFCSPKFARIQETLPKMIEQQHRVLIFSQWTRCLDLLGCLMEAMSIRFTRLDGQTNIEVRQTLIDQFNNDSNISVFLLSTRAGGMGINLTAADTVILHDLDFNPFNDLQAENRVHRFGQTKPVTIIKMITEDTVDADIYKMQQRKAKMNAAIMDSKTKAKDKKTDAKEIKAILDMAVSRYSTK</sequence>
<feature type="domain" description="Helicase C-terminal" evidence="4">
    <location>
        <begin position="971"/>
        <end position="1125"/>
    </location>
</feature>
<dbReference type="GO" id="GO:0016787">
    <property type="term" value="F:hydrolase activity"/>
    <property type="evidence" value="ECO:0007669"/>
    <property type="project" value="UniProtKB-KW"/>
</dbReference>
<proteinExistence type="predicted"/>
<dbReference type="SMART" id="SM00487">
    <property type="entry name" value="DEXDc"/>
    <property type="match status" value="1"/>
</dbReference>
<dbReference type="CDD" id="cd18793">
    <property type="entry name" value="SF2_C_SNF"/>
    <property type="match status" value="1"/>
</dbReference>
<gene>
    <name evidence="5" type="ORF">CDEB00056_LOCUS17119</name>
    <name evidence="6" type="ORF">CDEB00056_LOCUS17120</name>
</gene>
<feature type="compositionally biased region" description="Polar residues" evidence="2">
    <location>
        <begin position="243"/>
        <end position="253"/>
    </location>
</feature>
<dbReference type="PROSITE" id="PS51194">
    <property type="entry name" value="HELICASE_CTER"/>
    <property type="match status" value="1"/>
</dbReference>
<dbReference type="PANTHER" id="PTHR10799">
    <property type="entry name" value="SNF2/RAD54 HELICASE FAMILY"/>
    <property type="match status" value="1"/>
</dbReference>
<feature type="compositionally biased region" description="Acidic residues" evidence="2">
    <location>
        <begin position="97"/>
        <end position="134"/>
    </location>
</feature>
<dbReference type="Pfam" id="PF00176">
    <property type="entry name" value="SNF2-rel_dom"/>
    <property type="match status" value="1"/>
</dbReference>
<dbReference type="PROSITE" id="PS51192">
    <property type="entry name" value="HELICASE_ATP_BIND_1"/>
    <property type="match status" value="1"/>
</dbReference>
<dbReference type="InterPro" id="IPR027417">
    <property type="entry name" value="P-loop_NTPase"/>
</dbReference>
<dbReference type="EMBL" id="HBIO01022245">
    <property type="protein sequence ID" value="CAE0472266.1"/>
    <property type="molecule type" value="Transcribed_RNA"/>
</dbReference>
<evidence type="ECO:0000256" key="1">
    <source>
        <dbReference type="ARBA" id="ARBA00022801"/>
    </source>
</evidence>
<feature type="domain" description="Helicase ATP-binding" evidence="3">
    <location>
        <begin position="553"/>
        <end position="765"/>
    </location>
</feature>
<protein>
    <submittedName>
        <fullName evidence="5">Uncharacterized protein</fullName>
    </submittedName>
</protein>
<feature type="region of interest" description="Disordered" evidence="2">
    <location>
        <begin position="1"/>
        <end position="337"/>
    </location>
</feature>
<feature type="compositionally biased region" description="Basic and acidic residues" evidence="2">
    <location>
        <begin position="373"/>
        <end position="390"/>
    </location>
</feature>
<evidence type="ECO:0000313" key="5">
    <source>
        <dbReference type="EMBL" id="CAE0472266.1"/>
    </source>
</evidence>
<feature type="compositionally biased region" description="Basic residues" evidence="2">
    <location>
        <begin position="68"/>
        <end position="81"/>
    </location>
</feature>
<evidence type="ECO:0000256" key="2">
    <source>
        <dbReference type="SAM" id="MobiDB-lite"/>
    </source>
</evidence>
<dbReference type="SMART" id="SM00490">
    <property type="entry name" value="HELICc"/>
    <property type="match status" value="1"/>
</dbReference>
<feature type="compositionally biased region" description="Acidic residues" evidence="2">
    <location>
        <begin position="596"/>
        <end position="609"/>
    </location>
</feature>
<feature type="compositionally biased region" description="Polar residues" evidence="2">
    <location>
        <begin position="170"/>
        <end position="198"/>
    </location>
</feature>
<name>A0A6S8XI08_9STRA</name>
<accession>A0A6S8XI08</accession>
<evidence type="ECO:0000259" key="3">
    <source>
        <dbReference type="PROSITE" id="PS51192"/>
    </source>
</evidence>
<dbReference type="InterPro" id="IPR049730">
    <property type="entry name" value="SNF2/RAD54-like_C"/>
</dbReference>
<feature type="compositionally biased region" description="Acidic residues" evidence="2">
    <location>
        <begin position="142"/>
        <end position="157"/>
    </location>
</feature>
<feature type="region of interest" description="Disordered" evidence="2">
    <location>
        <begin position="594"/>
        <end position="614"/>
    </location>
</feature>
<dbReference type="Gene3D" id="3.40.50.300">
    <property type="entry name" value="P-loop containing nucleotide triphosphate hydrolases"/>
    <property type="match status" value="1"/>
</dbReference>
<feature type="compositionally biased region" description="Basic residues" evidence="2">
    <location>
        <begin position="199"/>
        <end position="215"/>
    </location>
</feature>
<dbReference type="InterPro" id="IPR038718">
    <property type="entry name" value="SNF2-like_sf"/>
</dbReference>
<organism evidence="5">
    <name type="scientific">Chaetoceros debilis</name>
    <dbReference type="NCBI Taxonomy" id="122233"/>
    <lineage>
        <taxon>Eukaryota</taxon>
        <taxon>Sar</taxon>
        <taxon>Stramenopiles</taxon>
        <taxon>Ochrophyta</taxon>
        <taxon>Bacillariophyta</taxon>
        <taxon>Coscinodiscophyceae</taxon>
        <taxon>Chaetocerotophycidae</taxon>
        <taxon>Chaetocerotales</taxon>
        <taxon>Chaetocerotaceae</taxon>
        <taxon>Chaetoceros</taxon>
    </lineage>
</organism>
<feature type="compositionally biased region" description="Acidic residues" evidence="2">
    <location>
        <begin position="391"/>
        <end position="406"/>
    </location>
</feature>
<feature type="region of interest" description="Disordered" evidence="2">
    <location>
        <begin position="369"/>
        <end position="406"/>
    </location>
</feature>
<dbReference type="AlphaFoldDB" id="A0A6S8XI08"/>
<feature type="compositionally biased region" description="Low complexity" evidence="2">
    <location>
        <begin position="9"/>
        <end position="20"/>
    </location>
</feature>
<dbReference type="GO" id="GO:0005524">
    <property type="term" value="F:ATP binding"/>
    <property type="evidence" value="ECO:0007669"/>
    <property type="project" value="InterPro"/>
</dbReference>
<evidence type="ECO:0000313" key="6">
    <source>
        <dbReference type="EMBL" id="CAE0472267.1"/>
    </source>
</evidence>